<dbReference type="GO" id="GO:0000470">
    <property type="term" value="P:maturation of LSU-rRNA"/>
    <property type="evidence" value="ECO:0007669"/>
    <property type="project" value="TreeGrafter"/>
</dbReference>
<dbReference type="PANTHER" id="PTHR13245:SF14">
    <property type="entry name" value="RRP15-LIKE PROTEIN"/>
    <property type="match status" value="1"/>
</dbReference>
<dbReference type="GO" id="GO:0000460">
    <property type="term" value="P:maturation of 5.8S rRNA"/>
    <property type="evidence" value="ECO:0007669"/>
    <property type="project" value="TreeGrafter"/>
</dbReference>
<name>A0AAJ6ZF10_PAPXU</name>
<dbReference type="GO" id="GO:0030687">
    <property type="term" value="C:preribosome, large subunit precursor"/>
    <property type="evidence" value="ECO:0007669"/>
    <property type="project" value="TreeGrafter"/>
</dbReference>
<feature type="compositionally biased region" description="Acidic residues" evidence="3">
    <location>
        <begin position="16"/>
        <end position="29"/>
    </location>
</feature>
<dbReference type="GeneID" id="106120355"/>
<evidence type="ECO:0000313" key="4">
    <source>
        <dbReference type="RefSeq" id="XP_013171133.1"/>
    </source>
</evidence>
<feature type="compositionally biased region" description="Basic and acidic residues" evidence="3">
    <location>
        <begin position="131"/>
        <end position="142"/>
    </location>
</feature>
<dbReference type="RefSeq" id="XP_013171133.1">
    <property type="nucleotide sequence ID" value="XM_013315679.1"/>
</dbReference>
<comment type="similarity">
    <text evidence="1">Belongs to the RRP15 family.</text>
</comment>
<evidence type="ECO:0000256" key="1">
    <source>
        <dbReference type="ARBA" id="ARBA00007462"/>
    </source>
</evidence>
<feature type="compositionally biased region" description="Acidic residues" evidence="3">
    <location>
        <begin position="43"/>
        <end position="67"/>
    </location>
</feature>
<accession>A0AAJ6ZF10</accession>
<feature type="region of interest" description="Disordered" evidence="3">
    <location>
        <begin position="129"/>
        <end position="156"/>
    </location>
</feature>
<dbReference type="PANTHER" id="PTHR13245">
    <property type="entry name" value="RRP15-LIKE PROTEIN"/>
    <property type="match status" value="1"/>
</dbReference>
<protein>
    <recommendedName>
        <fullName evidence="2">RRP15-like protein</fullName>
    </recommendedName>
</protein>
<evidence type="ECO:0000256" key="2">
    <source>
        <dbReference type="ARBA" id="ARBA00017475"/>
    </source>
</evidence>
<feature type="region of interest" description="Disordered" evidence="3">
    <location>
        <begin position="1"/>
        <end position="79"/>
    </location>
</feature>
<reference evidence="4" key="1">
    <citation type="submission" date="2025-08" db="UniProtKB">
        <authorList>
            <consortium name="RefSeq"/>
        </authorList>
    </citation>
    <scope>IDENTIFICATION</scope>
</reference>
<evidence type="ECO:0000256" key="3">
    <source>
        <dbReference type="SAM" id="MobiDB-lite"/>
    </source>
</evidence>
<sequence>MVISTMKKPTVKVSDNESEYEGDESDEEQISTKESDSDGSGGENEEGGSDQEVGSDVESGSDEDGSEGESGNKGAVMLTNEGWADSVAKILGTNKPKSKKTLVLSRAKKHSEIVKKVKEEKPAFEVVGESEEIKPEIKKEETVSIEPPKKKKKEEKSTVRIKPNILEKDRERLLSKIATKGVVQLFNAVRNQQKTMEKELDKDLTEAKKEKILKKFDKRAFLDTLMGQTKSIIVDEQTKSLKNEVKPEDEAPKWSALRDDFMMGAKMKDWDKEPADD</sequence>
<proteinExistence type="inferred from homology"/>
<gene>
    <name evidence="4" type="primary">LOC106120355</name>
</gene>
<dbReference type="AlphaFoldDB" id="A0AAJ6ZF10"/>
<dbReference type="Pfam" id="PF07890">
    <property type="entry name" value="Rrp15p"/>
    <property type="match status" value="1"/>
</dbReference>
<organism evidence="4">
    <name type="scientific">Papilio xuthus</name>
    <name type="common">Asian swallowtail butterfly</name>
    <dbReference type="NCBI Taxonomy" id="66420"/>
    <lineage>
        <taxon>Eukaryota</taxon>
        <taxon>Metazoa</taxon>
        <taxon>Ecdysozoa</taxon>
        <taxon>Arthropoda</taxon>
        <taxon>Hexapoda</taxon>
        <taxon>Insecta</taxon>
        <taxon>Pterygota</taxon>
        <taxon>Neoptera</taxon>
        <taxon>Endopterygota</taxon>
        <taxon>Lepidoptera</taxon>
        <taxon>Glossata</taxon>
        <taxon>Ditrysia</taxon>
        <taxon>Papilionoidea</taxon>
        <taxon>Papilionidae</taxon>
        <taxon>Papilioninae</taxon>
        <taxon>Papilio</taxon>
    </lineage>
</organism>
<dbReference type="Proteomes" id="UP000694872">
    <property type="component" value="Unplaced"/>
</dbReference>
<dbReference type="InterPro" id="IPR012459">
    <property type="entry name" value="Rrp15"/>
</dbReference>